<evidence type="ECO:0000313" key="3">
    <source>
        <dbReference type="Proteomes" id="UP000252415"/>
    </source>
</evidence>
<dbReference type="InterPro" id="IPR015943">
    <property type="entry name" value="WD40/YVTN_repeat-like_dom_sf"/>
</dbReference>
<sequence>MNIPNGQPPFSGILYVGSYGTAEEPTIHVCTFDGNTGELAIIQRVAGLENASYLTLHPKGHRLYAASETELTGDAGGGSVAAFEIDGATGLLHTTSNRLLTHGAHPCYISTDNSGQALFAANYTGGNAALLPLTAEGELEAAASVQQHAGELGPNTARQDAPHAHCIIPMGDSEFVCAADLGIDAIVIYRYDADRRTLKQHASCKVHRGAGPRHLIFHPQLPAGYVMNELDSTITLLKVDTELGKLTAAQSISALPAAFKGYNDAADIHLAPSGRYLYSSNRGHNSIAVFSVDQSSGELSLIQHMDCGGESPRNFAITPDGRHLLVAHQKTGNIVVFDVNVESGLLTLTDSTLQLSSPVCIKFARPVSPA</sequence>
<dbReference type="OrthoDB" id="9790815at2"/>
<dbReference type="InterPro" id="IPR019405">
    <property type="entry name" value="Lactonase_7-beta_prop"/>
</dbReference>
<dbReference type="InterPro" id="IPR011048">
    <property type="entry name" value="Haem_d1_sf"/>
</dbReference>
<organism evidence="2 3">
    <name type="scientific">Paenibacillus prosopidis</name>
    <dbReference type="NCBI Taxonomy" id="630520"/>
    <lineage>
        <taxon>Bacteria</taxon>
        <taxon>Bacillati</taxon>
        <taxon>Bacillota</taxon>
        <taxon>Bacilli</taxon>
        <taxon>Bacillales</taxon>
        <taxon>Paenibacillaceae</taxon>
        <taxon>Paenibacillus</taxon>
    </lineage>
</organism>
<dbReference type="PANTHER" id="PTHR30344:SF1">
    <property type="entry name" value="6-PHOSPHOGLUCONOLACTONASE"/>
    <property type="match status" value="1"/>
</dbReference>
<dbReference type="AlphaFoldDB" id="A0A368VYT0"/>
<dbReference type="GO" id="GO:0017057">
    <property type="term" value="F:6-phosphogluconolactonase activity"/>
    <property type="evidence" value="ECO:0007669"/>
    <property type="project" value="TreeGrafter"/>
</dbReference>
<comment type="caution">
    <text evidence="2">The sequence shown here is derived from an EMBL/GenBank/DDBJ whole genome shotgun (WGS) entry which is preliminary data.</text>
</comment>
<comment type="similarity">
    <text evidence="1">Belongs to the cycloisomerase 2 family.</text>
</comment>
<evidence type="ECO:0000313" key="2">
    <source>
        <dbReference type="EMBL" id="RCW47442.1"/>
    </source>
</evidence>
<dbReference type="Gene3D" id="2.130.10.10">
    <property type="entry name" value="YVTN repeat-like/Quinoprotein amine dehydrogenase"/>
    <property type="match status" value="1"/>
</dbReference>
<gene>
    <name evidence="2" type="ORF">DFP97_10857</name>
</gene>
<name>A0A368VYT0_9BACL</name>
<dbReference type="GO" id="GO:0005829">
    <property type="term" value="C:cytosol"/>
    <property type="evidence" value="ECO:0007669"/>
    <property type="project" value="TreeGrafter"/>
</dbReference>
<evidence type="ECO:0000256" key="1">
    <source>
        <dbReference type="ARBA" id="ARBA00005564"/>
    </source>
</evidence>
<accession>A0A368VYT0</accession>
<dbReference type="EMBL" id="QPJD01000008">
    <property type="protein sequence ID" value="RCW47442.1"/>
    <property type="molecule type" value="Genomic_DNA"/>
</dbReference>
<protein>
    <submittedName>
        <fullName evidence="2">6-phosphogluconolactonase</fullName>
    </submittedName>
</protein>
<proteinExistence type="inferred from homology"/>
<dbReference type="RefSeq" id="WP_114380740.1">
    <property type="nucleotide sequence ID" value="NZ_QPJD01000008.1"/>
</dbReference>
<dbReference type="PANTHER" id="PTHR30344">
    <property type="entry name" value="6-PHOSPHOGLUCONOLACTONASE-RELATED"/>
    <property type="match status" value="1"/>
</dbReference>
<dbReference type="Pfam" id="PF10282">
    <property type="entry name" value="Lactonase"/>
    <property type="match status" value="1"/>
</dbReference>
<keyword evidence="3" id="KW-1185">Reference proteome</keyword>
<dbReference type="Proteomes" id="UP000252415">
    <property type="component" value="Unassembled WGS sequence"/>
</dbReference>
<dbReference type="SUPFAM" id="SSF51004">
    <property type="entry name" value="C-terminal (heme d1) domain of cytochrome cd1-nitrite reductase"/>
    <property type="match status" value="1"/>
</dbReference>
<reference evidence="2 3" key="1">
    <citation type="submission" date="2018-07" db="EMBL/GenBank/DDBJ databases">
        <title>Genomic Encyclopedia of Type Strains, Phase III (KMG-III): the genomes of soil and plant-associated and newly described type strains.</title>
        <authorList>
            <person name="Whitman W."/>
        </authorList>
    </citation>
    <scope>NUCLEOTIDE SEQUENCE [LARGE SCALE GENOMIC DNA]</scope>
    <source>
        <strain evidence="2 3">CECT 7506</strain>
    </source>
</reference>
<dbReference type="InterPro" id="IPR050282">
    <property type="entry name" value="Cycloisomerase_2"/>
</dbReference>